<evidence type="ECO:0000313" key="1">
    <source>
        <dbReference type="Proteomes" id="UP000000437"/>
    </source>
</evidence>
<name>A0AC58JNZ4_DANRE</name>
<organism evidence="1 2">
    <name type="scientific">Danio rerio</name>
    <name type="common">Zebrafish</name>
    <name type="synonym">Brachydanio rerio</name>
    <dbReference type="NCBI Taxonomy" id="7955"/>
    <lineage>
        <taxon>Eukaryota</taxon>
        <taxon>Metazoa</taxon>
        <taxon>Chordata</taxon>
        <taxon>Craniata</taxon>
        <taxon>Vertebrata</taxon>
        <taxon>Euteleostomi</taxon>
        <taxon>Actinopterygii</taxon>
        <taxon>Neopterygii</taxon>
        <taxon>Teleostei</taxon>
        <taxon>Ostariophysi</taxon>
        <taxon>Cypriniformes</taxon>
        <taxon>Danionidae</taxon>
        <taxon>Danioninae</taxon>
        <taxon>Danio</taxon>
    </lineage>
</organism>
<reference evidence="2" key="1">
    <citation type="submission" date="2025-08" db="UniProtKB">
        <authorList>
            <consortium name="RefSeq"/>
        </authorList>
    </citation>
    <scope>IDENTIFICATION</scope>
    <source>
        <strain evidence="2">Tuebingen</strain>
        <tissue evidence="2">Fibroblasts and whole tissue</tissue>
    </source>
</reference>
<dbReference type="Proteomes" id="UP000000437">
    <property type="component" value="Chromosome 5"/>
</dbReference>
<dbReference type="RefSeq" id="XP_073808219.1">
    <property type="nucleotide sequence ID" value="XM_073952118.1"/>
</dbReference>
<protein>
    <submittedName>
        <fullName evidence="2">Caspase-22</fullName>
    </submittedName>
</protein>
<keyword evidence="1" id="KW-1185">Reference proteome</keyword>
<accession>A0AC58JNZ4</accession>
<gene>
    <name evidence="2" type="primary">casp22</name>
</gene>
<proteinExistence type="predicted"/>
<evidence type="ECO:0000313" key="2">
    <source>
        <dbReference type="RefSeq" id="XP_073808219.1"/>
    </source>
</evidence>
<sequence>MADQLLENLRPDLIKGLSERVINGLLDDLQQKRVFGEEEIEVIQHRMKTRADQARHVIDDVKRKGVKASEIMLASLKTRDPHLYDTLGIERLLVPVPETELTPSQLSETTGCSTDKTNTMNEYEMKSKPRGLCLIFNNENFTNPKMERRGSQKDTASLKDLFEWLGFSVEIKQDQTVSAMKMTLKEYSEDREHGDCFVCCVLSHGNESGVLGSDEQICPVDDITSPFNGANCSALAGKPKVFFIQACRGHEIQSKVMVADDSGGSRTQKPGRVSVSIPKDSDFLIARSTVEGYVSIRDETRGTWFIQSLCENLKEGSKRGHDILTILTKVNNDVSLKEGSLKVKNEIVDAKVTPQPIFTLRKLLIFKPLKKTGWFS</sequence>